<keyword evidence="5 9" id="KW-0378">Hydrolase</keyword>
<dbReference type="PANTHER" id="PTHR11113">
    <property type="entry name" value="N-ACETYLGLUCOSAMINE-6-PHOSPHATE DEACETYLASE"/>
    <property type="match status" value="1"/>
</dbReference>
<feature type="domain" description="Amidohydrolase-related" evidence="13">
    <location>
        <begin position="46"/>
        <end position="369"/>
    </location>
</feature>
<dbReference type="AlphaFoldDB" id="A0A9X1S814"/>
<comment type="cofactor">
    <cofactor evidence="12">
        <name>a divalent metal cation</name>
        <dbReference type="ChEBI" id="CHEBI:60240"/>
    </cofactor>
    <text evidence="12">Binds 1 divalent metal cation per subunit.</text>
</comment>
<dbReference type="GO" id="GO:0046872">
    <property type="term" value="F:metal ion binding"/>
    <property type="evidence" value="ECO:0007669"/>
    <property type="project" value="UniProtKB-KW"/>
</dbReference>
<comment type="caution">
    <text evidence="14">The sequence shown here is derived from an EMBL/GenBank/DDBJ whole genome shotgun (WGS) entry which is preliminary data.</text>
</comment>
<protein>
    <recommendedName>
        <fullName evidence="3">N-acetylglucosamine-6-phosphate deacetylase</fullName>
        <ecNumber evidence="2">3.5.1.25</ecNumber>
    </recommendedName>
</protein>
<dbReference type="PIRSF" id="PIRSF038994">
    <property type="entry name" value="NagA"/>
    <property type="match status" value="1"/>
</dbReference>
<dbReference type="GO" id="GO:0008448">
    <property type="term" value="F:N-acetylglucosamine-6-phosphate deacetylase activity"/>
    <property type="evidence" value="ECO:0007669"/>
    <property type="project" value="UniProtKB-EC"/>
</dbReference>
<dbReference type="Gene3D" id="2.30.40.10">
    <property type="entry name" value="Urease, subunit C, domain 1"/>
    <property type="match status" value="1"/>
</dbReference>
<dbReference type="PANTHER" id="PTHR11113:SF14">
    <property type="entry name" value="N-ACETYLGLUCOSAMINE-6-PHOSPHATE DEACETYLASE"/>
    <property type="match status" value="1"/>
</dbReference>
<dbReference type="SUPFAM" id="SSF51556">
    <property type="entry name" value="Metallo-dependent hydrolases"/>
    <property type="match status" value="1"/>
</dbReference>
<accession>A0A9X1S814</accession>
<evidence type="ECO:0000256" key="6">
    <source>
        <dbReference type="ARBA" id="ARBA00023277"/>
    </source>
</evidence>
<comment type="catalytic activity">
    <reaction evidence="7">
        <text>N-acetyl-D-glucosamine 6-phosphate + H2O = D-glucosamine 6-phosphate + acetate</text>
        <dbReference type="Rhea" id="RHEA:22936"/>
        <dbReference type="ChEBI" id="CHEBI:15377"/>
        <dbReference type="ChEBI" id="CHEBI:30089"/>
        <dbReference type="ChEBI" id="CHEBI:57513"/>
        <dbReference type="ChEBI" id="CHEBI:58725"/>
        <dbReference type="EC" id="3.5.1.25"/>
    </reaction>
</comment>
<evidence type="ECO:0000313" key="15">
    <source>
        <dbReference type="Proteomes" id="UP001139264"/>
    </source>
</evidence>
<comment type="pathway">
    <text evidence="8">Amino-sugar metabolism; N-acetylneuraminate degradation; D-fructose 6-phosphate from N-acetylneuraminate: step 4/5.</text>
</comment>
<dbReference type="GO" id="GO:0006046">
    <property type="term" value="P:N-acetylglucosamine catabolic process"/>
    <property type="evidence" value="ECO:0007669"/>
    <property type="project" value="TreeGrafter"/>
</dbReference>
<sequence length="384" mass="40560">MIIEASTVLTPDVEYKPGWIEVKGKDIICVGSGEPPRPAEYSLEATVVPGFIDAHVHGGGGYSFTDQDAHAADHVAAIHLLHGTTSMMASLVTRPHEELVASVRRLSGKVLQGVIVGIHLEGPWLSVDHRGAHDPQFLKNPRIGDVMEILEAGAGAIRMVTLAPELEGSHEAIREIRDHGAVAAIGHTGASYDQTRAAIDAGARVGTHVFNGMRPIHHREPGPVGALLENSAVFCEVIADGVHLHPVAIRAVFNSPCKTVLVTDAMAAACASEGRYYLGGVAVDVQDGQARAVDSGSIAGSTLTLDAALRYAVKRAGIPLPLAVRSLTENPAAMLNLSHVGRIEAGKRADLVVLDPNLMVRAVMREGQWITSPAARQKMSAGRT</sequence>
<dbReference type="Proteomes" id="UP001139264">
    <property type="component" value="Unassembled WGS sequence"/>
</dbReference>
<keyword evidence="4 12" id="KW-0479">Metal-binding</keyword>
<dbReference type="InterPro" id="IPR011059">
    <property type="entry name" value="Metal-dep_hydrolase_composite"/>
</dbReference>
<evidence type="ECO:0000313" key="14">
    <source>
        <dbReference type="EMBL" id="MCC3270882.1"/>
    </source>
</evidence>
<dbReference type="InterPro" id="IPR006680">
    <property type="entry name" value="Amidohydro-rel"/>
</dbReference>
<evidence type="ECO:0000256" key="10">
    <source>
        <dbReference type="PIRSR" id="PIRSR038994-1"/>
    </source>
</evidence>
<feature type="binding site" evidence="11">
    <location>
        <position position="243"/>
    </location>
    <ligand>
        <name>substrate</name>
    </ligand>
</feature>
<keyword evidence="6 9" id="KW-0119">Carbohydrate metabolism</keyword>
<feature type="binding site" evidence="11">
    <location>
        <begin position="298"/>
        <end position="300"/>
    </location>
    <ligand>
        <name>substrate</name>
    </ligand>
</feature>
<dbReference type="InterPro" id="IPR032466">
    <property type="entry name" value="Metal_Hydrolase"/>
</dbReference>
<dbReference type="Pfam" id="PF01979">
    <property type="entry name" value="Amidohydro_1"/>
    <property type="match status" value="1"/>
</dbReference>
<gene>
    <name evidence="14" type="primary">nagA</name>
    <name evidence="14" type="ORF">LJ751_16235</name>
</gene>
<comment type="similarity">
    <text evidence="1 9">Belongs to the metallo-dependent hydrolases superfamily. NagA family.</text>
</comment>
<evidence type="ECO:0000256" key="4">
    <source>
        <dbReference type="ARBA" id="ARBA00022723"/>
    </source>
</evidence>
<feature type="binding site" evidence="12">
    <location>
        <position position="208"/>
    </location>
    <ligand>
        <name>Zn(2+)</name>
        <dbReference type="ChEBI" id="CHEBI:29105"/>
    </ligand>
</feature>
<name>A0A9X1S814_9MICC</name>
<dbReference type="EMBL" id="JAJFZP010000015">
    <property type="protein sequence ID" value="MCC3270882.1"/>
    <property type="molecule type" value="Genomic_DNA"/>
</dbReference>
<dbReference type="NCBIfam" id="TIGR00221">
    <property type="entry name" value="nagA"/>
    <property type="match status" value="1"/>
</dbReference>
<evidence type="ECO:0000256" key="7">
    <source>
        <dbReference type="ARBA" id="ARBA00047647"/>
    </source>
</evidence>
<feature type="binding site" evidence="11">
    <location>
        <position position="219"/>
    </location>
    <ligand>
        <name>substrate</name>
    </ligand>
</feature>
<dbReference type="FunFam" id="3.20.20.140:FF:000004">
    <property type="entry name" value="N-acetylglucosamine-6-phosphate deacetylase"/>
    <property type="match status" value="1"/>
</dbReference>
<feature type="binding site" evidence="12">
    <location>
        <position position="187"/>
    </location>
    <ligand>
        <name>Zn(2+)</name>
        <dbReference type="ChEBI" id="CHEBI:29105"/>
    </ligand>
</feature>
<organism evidence="14 15">
    <name type="scientific">Arthrobacter gengyunqii</name>
    <dbReference type="NCBI Taxonomy" id="2886940"/>
    <lineage>
        <taxon>Bacteria</taxon>
        <taxon>Bacillati</taxon>
        <taxon>Actinomycetota</taxon>
        <taxon>Actinomycetes</taxon>
        <taxon>Micrococcales</taxon>
        <taxon>Micrococcaceae</taxon>
        <taxon>Arthrobacter</taxon>
    </lineage>
</organism>
<evidence type="ECO:0000256" key="5">
    <source>
        <dbReference type="ARBA" id="ARBA00022801"/>
    </source>
</evidence>
<evidence type="ECO:0000256" key="8">
    <source>
        <dbReference type="ARBA" id="ARBA00060590"/>
    </source>
</evidence>
<evidence type="ECO:0000256" key="11">
    <source>
        <dbReference type="PIRSR" id="PIRSR038994-2"/>
    </source>
</evidence>
<proteinExistence type="inferred from homology"/>
<feature type="binding site" evidence="11">
    <location>
        <begin position="211"/>
        <end position="212"/>
    </location>
    <ligand>
        <name>substrate</name>
    </ligand>
</feature>
<evidence type="ECO:0000256" key="2">
    <source>
        <dbReference type="ARBA" id="ARBA00011899"/>
    </source>
</evidence>
<reference evidence="14" key="1">
    <citation type="submission" date="2021-10" db="EMBL/GenBank/DDBJ databases">
        <title>Novel species in genus Arthrobacter.</title>
        <authorList>
            <person name="Liu Y."/>
        </authorList>
    </citation>
    <scope>NUCLEOTIDE SEQUENCE</scope>
    <source>
        <strain evidence="14">Zg-Y809</strain>
    </source>
</reference>
<dbReference type="Gene3D" id="3.20.20.140">
    <property type="entry name" value="Metal-dependent hydrolases"/>
    <property type="match status" value="1"/>
</dbReference>
<dbReference type="RefSeq" id="WP_227909166.1">
    <property type="nucleotide sequence ID" value="NZ_CP095461.1"/>
</dbReference>
<dbReference type="EC" id="3.5.1.25" evidence="2"/>
<dbReference type="CDD" id="cd00854">
    <property type="entry name" value="NagA"/>
    <property type="match status" value="1"/>
</dbReference>
<dbReference type="InterPro" id="IPR003764">
    <property type="entry name" value="GlcNAc_6-P_deAcase"/>
</dbReference>
<evidence type="ECO:0000256" key="1">
    <source>
        <dbReference type="ARBA" id="ARBA00010716"/>
    </source>
</evidence>
<evidence type="ECO:0000256" key="3">
    <source>
        <dbReference type="ARBA" id="ARBA00018029"/>
    </source>
</evidence>
<dbReference type="SUPFAM" id="SSF51338">
    <property type="entry name" value="Composite domain of metallo-dependent hydrolases"/>
    <property type="match status" value="1"/>
</dbReference>
<evidence type="ECO:0000259" key="13">
    <source>
        <dbReference type="Pfam" id="PF01979"/>
    </source>
</evidence>
<evidence type="ECO:0000256" key="12">
    <source>
        <dbReference type="PIRSR" id="PIRSR038994-3"/>
    </source>
</evidence>
<feature type="binding site" evidence="11">
    <location>
        <position position="132"/>
    </location>
    <ligand>
        <name>substrate</name>
    </ligand>
</feature>
<feature type="active site" description="Proton donor/acceptor" evidence="10">
    <location>
        <position position="264"/>
    </location>
</feature>
<evidence type="ECO:0000256" key="9">
    <source>
        <dbReference type="PIRNR" id="PIRNR038994"/>
    </source>
</evidence>
<feature type="binding site" evidence="12">
    <location>
        <position position="121"/>
    </location>
    <ligand>
        <name>Zn(2+)</name>
        <dbReference type="ChEBI" id="CHEBI:29105"/>
    </ligand>
</feature>